<keyword evidence="6" id="KW-1185">Reference proteome</keyword>
<evidence type="ECO:0000313" key="4">
    <source>
        <dbReference type="EMBL" id="EST41954.1"/>
    </source>
</evidence>
<dbReference type="InterPro" id="IPR013641">
    <property type="entry name" value="KTI12/PSTK"/>
</dbReference>
<dbReference type="InterPro" id="IPR027417">
    <property type="entry name" value="P-loop_NTPase"/>
</dbReference>
<dbReference type="EMBL" id="KI546166">
    <property type="protein sequence ID" value="EST41954.1"/>
    <property type="molecule type" value="Genomic_DNA"/>
</dbReference>
<dbReference type="SUPFAM" id="SSF52540">
    <property type="entry name" value="P-loop containing nucleoside triphosphate hydrolases"/>
    <property type="match status" value="1"/>
</dbReference>
<keyword evidence="2" id="KW-0067">ATP-binding</keyword>
<reference evidence="5" key="2">
    <citation type="submission" date="2020-12" db="EMBL/GenBank/DDBJ databases">
        <title>New Spironucleus salmonicida genome in near-complete chromosomes.</title>
        <authorList>
            <person name="Xu F."/>
            <person name="Kurt Z."/>
            <person name="Jimenez-Gonzalez A."/>
            <person name="Astvaldsson A."/>
            <person name="Andersson J.O."/>
            <person name="Svard S.G."/>
        </authorList>
    </citation>
    <scope>NUCLEOTIDE SEQUENCE</scope>
    <source>
        <strain evidence="5">ATCC 50377</strain>
    </source>
</reference>
<dbReference type="OrthoDB" id="9972657at2759"/>
<comment type="similarity">
    <text evidence="3">Belongs to the KTI12 family.</text>
</comment>
<dbReference type="Pfam" id="PF08433">
    <property type="entry name" value="KTI12"/>
    <property type="match status" value="1"/>
</dbReference>
<dbReference type="PANTHER" id="PTHR12435">
    <property type="match status" value="1"/>
</dbReference>
<organism evidence="4">
    <name type="scientific">Spironucleus salmonicida</name>
    <dbReference type="NCBI Taxonomy" id="348837"/>
    <lineage>
        <taxon>Eukaryota</taxon>
        <taxon>Metamonada</taxon>
        <taxon>Diplomonadida</taxon>
        <taxon>Hexamitidae</taxon>
        <taxon>Hexamitinae</taxon>
        <taxon>Spironucleus</taxon>
    </lineage>
</organism>
<dbReference type="EMBL" id="AUWU02000003">
    <property type="protein sequence ID" value="KAH0574939.1"/>
    <property type="molecule type" value="Genomic_DNA"/>
</dbReference>
<protein>
    <submittedName>
        <fullName evidence="4">Chromatin associated protein KTI12</fullName>
    </submittedName>
</protein>
<accession>V6LML2</accession>
<reference evidence="4 5" key="1">
    <citation type="journal article" date="2014" name="PLoS Genet.">
        <title>The Genome of Spironucleus salmonicida Highlights a Fish Pathogen Adapted to Fluctuating Environments.</title>
        <authorList>
            <person name="Xu F."/>
            <person name="Jerlstrom-Hultqvist J."/>
            <person name="Einarsson E."/>
            <person name="Astvaldsson A."/>
            <person name="Svard S.G."/>
            <person name="Andersson J.O."/>
        </authorList>
    </citation>
    <scope>NUCLEOTIDE SEQUENCE</scope>
    <source>
        <strain evidence="5">ATCC 50377</strain>
    </source>
</reference>
<name>V6LML2_9EUKA</name>
<dbReference type="Proteomes" id="UP000018208">
    <property type="component" value="Unassembled WGS sequence"/>
</dbReference>
<dbReference type="VEuPathDB" id="GiardiaDB:SS50377_22555"/>
<evidence type="ECO:0000313" key="5">
    <source>
        <dbReference type="EMBL" id="KAH0574939.1"/>
    </source>
</evidence>
<sequence length="247" mass="28855">MPLLLLYGKPNSGKSELATQVQDLSSMSTKVVSPDSLSFTPEEQVKRQIELFRSIYSFVQQFLNDETLVIVDCTNHTKSFRYELFCVARERKTRFAVLVSTNEKGPNEKWAEDIYLNLVSRQEQILEKSEWDNPNFIAAEECVEYLMKKSDKIVKRATQIKRQINVSIAVFLNNVCQKIISMQRVTDLETTVQVCEGVYFDCKKIYSVDELQLCKTEFIKFWMDEHRNNQENIDMGTVFVEWLSKIK</sequence>
<evidence type="ECO:0000256" key="2">
    <source>
        <dbReference type="ARBA" id="ARBA00022840"/>
    </source>
</evidence>
<evidence type="ECO:0000256" key="1">
    <source>
        <dbReference type="ARBA" id="ARBA00022741"/>
    </source>
</evidence>
<proteinExistence type="inferred from homology"/>
<evidence type="ECO:0000313" key="6">
    <source>
        <dbReference type="Proteomes" id="UP000018208"/>
    </source>
</evidence>
<gene>
    <name evidence="4" type="ORF">SS50377_18258</name>
    <name evidence="5" type="ORF">SS50377_22555</name>
</gene>
<dbReference type="AlphaFoldDB" id="V6LML2"/>
<evidence type="ECO:0000256" key="3">
    <source>
        <dbReference type="ARBA" id="ARBA00025768"/>
    </source>
</evidence>
<dbReference type="GO" id="GO:0005524">
    <property type="term" value="F:ATP binding"/>
    <property type="evidence" value="ECO:0007669"/>
    <property type="project" value="UniProtKB-KW"/>
</dbReference>
<keyword evidence="1" id="KW-0547">Nucleotide-binding</keyword>
<dbReference type="Gene3D" id="3.40.50.300">
    <property type="entry name" value="P-loop containing nucleotide triphosphate hydrolases"/>
    <property type="match status" value="1"/>
</dbReference>